<sequence>MSSPISVGVIGATGKAGQSVVQGLLSSPFDFVITSFTRHTSVDSEANQKLRAHGVHITGYDLSQPRAVLVDQLKGIDALISCITWEHLELQIPWIKAAKEAGVKRFVPSEWVGPAPRGVIDIKDKKLEILGLIQRVGLPYTLIDVGCWYQVWVPKIPSGRTDPHHSVYIDHRIVEAGDQRFALTDMGDIGRYVAQIITDPRTVNRHVFAYTEVLSMNEIWETMARASGETPEKEYITEAEIRVIVEECRKRLAASSESVMHPSNILDIANFNMGQYRISWCVRGDNTPEYADYLGCLDFWKLFPDFPRGRSLESFYRDIVEGRTTETGMLPMPNNA</sequence>
<proteinExistence type="predicted"/>
<accession>A0ACD1GAA6</accession>
<name>A0ACD1GAA6_9EURO</name>
<dbReference type="EMBL" id="KZ825339">
    <property type="protein sequence ID" value="RAH46197.1"/>
    <property type="molecule type" value="Genomic_DNA"/>
</dbReference>
<protein>
    <submittedName>
        <fullName evidence="1">Isoflavone reductase family protein</fullName>
    </submittedName>
</protein>
<reference evidence="1" key="1">
    <citation type="submission" date="2018-02" db="EMBL/GenBank/DDBJ databases">
        <title>The genomes of Aspergillus section Nigri reveals drivers in fungal speciation.</title>
        <authorList>
            <consortium name="DOE Joint Genome Institute"/>
            <person name="Vesth T.C."/>
            <person name="Nybo J."/>
            <person name="Theobald S."/>
            <person name="Brandl J."/>
            <person name="Frisvad J.C."/>
            <person name="Nielsen K.F."/>
            <person name="Lyhne E.K."/>
            <person name="Kogle M.E."/>
            <person name="Kuo A."/>
            <person name="Riley R."/>
            <person name="Clum A."/>
            <person name="Nolan M."/>
            <person name="Lipzen A."/>
            <person name="Salamov A."/>
            <person name="Henrissat B."/>
            <person name="Wiebenga A."/>
            <person name="De vries R.P."/>
            <person name="Grigoriev I.V."/>
            <person name="Mortensen U.H."/>
            <person name="Andersen M.R."/>
            <person name="Baker S.E."/>
        </authorList>
    </citation>
    <scope>NUCLEOTIDE SEQUENCE</scope>
    <source>
        <strain evidence="1">CBS 621.78</strain>
    </source>
</reference>
<gene>
    <name evidence="1" type="ORF">BO95DRAFT_514049</name>
</gene>
<evidence type="ECO:0000313" key="1">
    <source>
        <dbReference type="EMBL" id="RAH46197.1"/>
    </source>
</evidence>
<dbReference type="Proteomes" id="UP000249057">
    <property type="component" value="Unassembled WGS sequence"/>
</dbReference>
<keyword evidence="2" id="KW-1185">Reference proteome</keyword>
<organism evidence="1 2">
    <name type="scientific">Aspergillus brunneoviolaceus CBS 621.78</name>
    <dbReference type="NCBI Taxonomy" id="1450534"/>
    <lineage>
        <taxon>Eukaryota</taxon>
        <taxon>Fungi</taxon>
        <taxon>Dikarya</taxon>
        <taxon>Ascomycota</taxon>
        <taxon>Pezizomycotina</taxon>
        <taxon>Eurotiomycetes</taxon>
        <taxon>Eurotiomycetidae</taxon>
        <taxon>Eurotiales</taxon>
        <taxon>Aspergillaceae</taxon>
        <taxon>Aspergillus</taxon>
        <taxon>Aspergillus subgen. Circumdati</taxon>
    </lineage>
</organism>
<evidence type="ECO:0000313" key="2">
    <source>
        <dbReference type="Proteomes" id="UP000249057"/>
    </source>
</evidence>